<dbReference type="InterPro" id="IPR048405">
    <property type="entry name" value="GldM_Ig-like-1"/>
</dbReference>
<dbReference type="Pfam" id="PF12080">
    <property type="entry name" value="GldM_4th"/>
    <property type="match status" value="1"/>
</dbReference>
<feature type="transmembrane region" description="Helical" evidence="1">
    <location>
        <begin position="12"/>
        <end position="29"/>
    </location>
</feature>
<gene>
    <name evidence="6" type="ORF">C7H61_01575</name>
</gene>
<dbReference type="InterPro" id="IPR048406">
    <property type="entry name" value="GldM_Ig-like-2"/>
</dbReference>
<comment type="caution">
    <text evidence="6">The sequence shown here is derived from an EMBL/GenBank/DDBJ whole genome shotgun (WGS) entry which is preliminary data.</text>
</comment>
<name>A0A2T1NLW8_9FLAO</name>
<keyword evidence="7" id="KW-1185">Reference proteome</keyword>
<dbReference type="Pfam" id="PF12081">
    <property type="entry name" value="GldM_1st"/>
    <property type="match status" value="1"/>
</dbReference>
<keyword evidence="1" id="KW-0472">Membrane</keyword>
<feature type="domain" description="Gliding motility-associated protein GldM N-terminal" evidence="3">
    <location>
        <begin position="31"/>
        <end position="226"/>
    </location>
</feature>
<evidence type="ECO:0000259" key="5">
    <source>
        <dbReference type="Pfam" id="PF21602"/>
    </source>
</evidence>
<dbReference type="InterPro" id="IPR019859">
    <property type="entry name" value="Motility-assoc_prot_GldM"/>
</dbReference>
<dbReference type="EMBL" id="PXOT01000014">
    <property type="protein sequence ID" value="PSG93891.1"/>
    <property type="molecule type" value="Genomic_DNA"/>
</dbReference>
<feature type="domain" description="Gliding motility-associated protein GldM second immunoglobulin-like" evidence="5">
    <location>
        <begin position="334"/>
        <end position="414"/>
    </location>
</feature>
<organism evidence="6 7">
    <name type="scientific">Mesoflavibacter zeaxanthinifaciens subsp. sabulilitoris</name>
    <dbReference type="NCBI Taxonomy" id="1520893"/>
    <lineage>
        <taxon>Bacteria</taxon>
        <taxon>Pseudomonadati</taxon>
        <taxon>Bacteroidota</taxon>
        <taxon>Flavobacteriia</taxon>
        <taxon>Flavobacteriales</taxon>
        <taxon>Flavobacteriaceae</taxon>
        <taxon>Mesoflavibacter</taxon>
    </lineage>
</organism>
<evidence type="ECO:0000313" key="7">
    <source>
        <dbReference type="Proteomes" id="UP000238430"/>
    </source>
</evidence>
<reference evidence="6 7" key="1">
    <citation type="submission" date="2018-03" db="EMBL/GenBank/DDBJ databases">
        <title>Mesoflavibacter sp. HG37 and Mesoflavibacter sp. HG96 sp.nov., two marine bacteria isolated from seawater of Western Pacific Ocean.</title>
        <authorList>
            <person name="Cheng H."/>
            <person name="Wu Y.-H."/>
            <person name="Guo L.-L."/>
            <person name="Xu X.-W."/>
        </authorList>
    </citation>
    <scope>NUCLEOTIDE SEQUENCE [LARGE SCALE GENOMIC DNA]</scope>
    <source>
        <strain evidence="6 7">KCTC 42117</strain>
    </source>
</reference>
<dbReference type="NCBIfam" id="TIGR03517">
    <property type="entry name" value="GldM_gliding"/>
    <property type="match status" value="1"/>
</dbReference>
<accession>A0A2T1NLW8</accession>
<evidence type="ECO:0000259" key="4">
    <source>
        <dbReference type="Pfam" id="PF21601"/>
    </source>
</evidence>
<keyword evidence="1" id="KW-1133">Transmembrane helix</keyword>
<evidence type="ECO:0000256" key="1">
    <source>
        <dbReference type="SAM" id="Phobius"/>
    </source>
</evidence>
<sequence length="520" mass="56748">MAGGKLSARQKMINLMYLVFIAMIAMTMSKEVLSAFGLMDQKFDRANELAANSNDGILKQLETQADEKPEEFAAANEKAKQISIISDEFYKFLDDVKAKDIVKLGGYEMEAGELPYEEMDKGDKLDEHWFTGDRLTKRGQEIVDRIEKYKSDIKAVIPNEGKWQPVITSFEERFSTNKVENKDGKKVDWLNYHFQGFPAIASYTKLTAMQNDVKATETNIYNGFLGNLVSDATSLKNYQAIVLADKSAFFAGEKFQGRVVLGKYANVVPTKMTVSGQEIDLSNAIDSTGAARLDFNVGNVGEHEIDGKFTFLEDGKPLEIDIKGNYVVVPRPNSATISADKMNVVYRGVPNPMTISFAGVPDNKVKASGNGLSKTSGVGKYVMSPGGGKEVTINVTATLDDGSSARDSKTFRIKDIPKPTGKIAGMSSGSLPRNNVEIGTIKAELEDFDFDLPLTVTGFKFKVPGEATVRVSGNKLNGQAKAALRKAKRGEAIQIFDISSKANSSVKIKPATAIVIELAN</sequence>
<feature type="domain" description="Gliding motility-associated protein GldM C-terminal" evidence="2">
    <location>
        <begin position="417"/>
        <end position="518"/>
    </location>
</feature>
<dbReference type="Proteomes" id="UP000238430">
    <property type="component" value="Unassembled WGS sequence"/>
</dbReference>
<dbReference type="Pfam" id="PF21602">
    <property type="entry name" value="GldM_3rd"/>
    <property type="match status" value="1"/>
</dbReference>
<dbReference type="RefSeq" id="WP_027880540.1">
    <property type="nucleotide sequence ID" value="NZ_JACHWV010000006.1"/>
</dbReference>
<keyword evidence="1" id="KW-0812">Transmembrane</keyword>
<evidence type="ECO:0000259" key="3">
    <source>
        <dbReference type="Pfam" id="PF12081"/>
    </source>
</evidence>
<feature type="domain" description="Gliding motility-associated protein GldM first immunoglobulin-like" evidence="4">
    <location>
        <begin position="231"/>
        <end position="330"/>
    </location>
</feature>
<dbReference type="Pfam" id="PF21601">
    <property type="entry name" value="GldM_2nd"/>
    <property type="match status" value="1"/>
</dbReference>
<proteinExistence type="predicted"/>
<dbReference type="InterPro" id="IPR022720">
    <property type="entry name" value="Motility-assoc_prot_GldM_N"/>
</dbReference>
<evidence type="ECO:0000313" key="6">
    <source>
        <dbReference type="EMBL" id="PSG93891.1"/>
    </source>
</evidence>
<dbReference type="InterPro" id="IPR022719">
    <property type="entry name" value="Motility-assoc_prot_GldM_C"/>
</dbReference>
<dbReference type="AlphaFoldDB" id="A0A2T1NLW8"/>
<evidence type="ECO:0000259" key="2">
    <source>
        <dbReference type="Pfam" id="PF12080"/>
    </source>
</evidence>
<dbReference type="OrthoDB" id="1490890at2"/>
<protein>
    <submittedName>
        <fullName evidence="6">Gliding motility protein GldM</fullName>
    </submittedName>
</protein>